<proteinExistence type="predicted"/>
<dbReference type="KEGG" id="gfe:Gferi_20800"/>
<evidence type="ECO:0000256" key="6">
    <source>
        <dbReference type="ARBA" id="ARBA00022970"/>
    </source>
</evidence>
<dbReference type="PROSITE" id="PS00211">
    <property type="entry name" value="ABC_TRANSPORTER_1"/>
    <property type="match status" value="1"/>
</dbReference>
<dbReference type="GO" id="GO:0016887">
    <property type="term" value="F:ATP hydrolysis activity"/>
    <property type="evidence" value="ECO:0007669"/>
    <property type="project" value="InterPro"/>
</dbReference>
<dbReference type="InterPro" id="IPR003439">
    <property type="entry name" value="ABC_transporter-like_ATP-bd"/>
</dbReference>
<dbReference type="InterPro" id="IPR050086">
    <property type="entry name" value="MetN_ABC_transporter-like"/>
</dbReference>
<dbReference type="Gene3D" id="3.40.50.300">
    <property type="entry name" value="P-loop containing nucleotide triphosphate hydrolases"/>
    <property type="match status" value="1"/>
</dbReference>
<dbReference type="AlphaFoldDB" id="A0A1D8GLG6"/>
<protein>
    <submittedName>
        <fullName evidence="9">ABC transporter</fullName>
    </submittedName>
</protein>
<gene>
    <name evidence="9" type="ORF">Gferi_20800</name>
</gene>
<dbReference type="PROSITE" id="PS50893">
    <property type="entry name" value="ABC_TRANSPORTER_2"/>
    <property type="match status" value="1"/>
</dbReference>
<evidence type="ECO:0000313" key="10">
    <source>
        <dbReference type="Proteomes" id="UP000095743"/>
    </source>
</evidence>
<evidence type="ECO:0000256" key="3">
    <source>
        <dbReference type="ARBA" id="ARBA00022741"/>
    </source>
</evidence>
<reference evidence="9 10" key="1">
    <citation type="submission" date="2016-09" db="EMBL/GenBank/DDBJ databases">
        <title>Genomic analysis reveals versatility of anaerobic energy metabolism of Geosporobacter ferrireducens IRF9 of phylum Firmicutes.</title>
        <authorList>
            <person name="Kim S.-J."/>
        </authorList>
    </citation>
    <scope>NUCLEOTIDE SEQUENCE [LARGE SCALE GENOMIC DNA]</scope>
    <source>
        <strain evidence="9 10">IRF9</strain>
    </source>
</reference>
<accession>A0A1D8GLG6</accession>
<organism evidence="9 10">
    <name type="scientific">Geosporobacter ferrireducens</name>
    <dbReference type="NCBI Taxonomy" id="1424294"/>
    <lineage>
        <taxon>Bacteria</taxon>
        <taxon>Bacillati</taxon>
        <taxon>Bacillota</taxon>
        <taxon>Clostridia</taxon>
        <taxon>Peptostreptococcales</taxon>
        <taxon>Thermotaleaceae</taxon>
        <taxon>Geosporobacter</taxon>
    </lineage>
</organism>
<dbReference type="Proteomes" id="UP000095743">
    <property type="component" value="Chromosome"/>
</dbReference>
<keyword evidence="6" id="KW-0029">Amino-acid transport</keyword>
<dbReference type="Pfam" id="PF00005">
    <property type="entry name" value="ABC_tran"/>
    <property type="match status" value="1"/>
</dbReference>
<dbReference type="EMBL" id="CP017269">
    <property type="protein sequence ID" value="AOT71756.1"/>
    <property type="molecule type" value="Genomic_DNA"/>
</dbReference>
<dbReference type="GO" id="GO:0005524">
    <property type="term" value="F:ATP binding"/>
    <property type="evidence" value="ECO:0007669"/>
    <property type="project" value="UniProtKB-KW"/>
</dbReference>
<evidence type="ECO:0000256" key="4">
    <source>
        <dbReference type="ARBA" id="ARBA00022840"/>
    </source>
</evidence>
<evidence type="ECO:0000256" key="2">
    <source>
        <dbReference type="ARBA" id="ARBA00022475"/>
    </source>
</evidence>
<dbReference type="RefSeq" id="WP_069979915.1">
    <property type="nucleotide sequence ID" value="NZ_CP017269.1"/>
</dbReference>
<keyword evidence="10" id="KW-1185">Reference proteome</keyword>
<dbReference type="GO" id="GO:0006865">
    <property type="term" value="P:amino acid transport"/>
    <property type="evidence" value="ECO:0007669"/>
    <property type="project" value="UniProtKB-KW"/>
</dbReference>
<dbReference type="STRING" id="1424294.Gferi_20800"/>
<keyword evidence="1" id="KW-0813">Transport</keyword>
<feature type="domain" description="ABC transporter" evidence="8">
    <location>
        <begin position="3"/>
        <end position="230"/>
    </location>
</feature>
<keyword evidence="4" id="KW-0067">ATP-binding</keyword>
<dbReference type="SUPFAM" id="SSF52540">
    <property type="entry name" value="P-loop containing nucleoside triphosphate hydrolases"/>
    <property type="match status" value="1"/>
</dbReference>
<dbReference type="InterPro" id="IPR027417">
    <property type="entry name" value="P-loop_NTPase"/>
</dbReference>
<dbReference type="SMART" id="SM00382">
    <property type="entry name" value="AAA"/>
    <property type="match status" value="1"/>
</dbReference>
<keyword evidence="2" id="KW-1003">Cell membrane</keyword>
<evidence type="ECO:0000256" key="5">
    <source>
        <dbReference type="ARBA" id="ARBA00022967"/>
    </source>
</evidence>
<keyword evidence="3" id="KW-0547">Nucleotide-binding</keyword>
<name>A0A1D8GLG6_9FIRM</name>
<keyword evidence="7" id="KW-0472">Membrane</keyword>
<dbReference type="PANTHER" id="PTHR43166:SF30">
    <property type="entry name" value="METHIONINE IMPORT ATP-BINDING PROTEIN METN"/>
    <property type="match status" value="1"/>
</dbReference>
<dbReference type="InterPro" id="IPR017871">
    <property type="entry name" value="ABC_transporter-like_CS"/>
</dbReference>
<dbReference type="PANTHER" id="PTHR43166">
    <property type="entry name" value="AMINO ACID IMPORT ATP-BINDING PROTEIN"/>
    <property type="match status" value="1"/>
</dbReference>
<dbReference type="OrthoDB" id="9804199at2"/>
<keyword evidence="5" id="KW-1278">Translocase</keyword>
<dbReference type="InterPro" id="IPR003593">
    <property type="entry name" value="AAA+_ATPase"/>
</dbReference>
<evidence type="ECO:0000313" key="9">
    <source>
        <dbReference type="EMBL" id="AOT71756.1"/>
    </source>
</evidence>
<evidence type="ECO:0000256" key="1">
    <source>
        <dbReference type="ARBA" id="ARBA00022448"/>
    </source>
</evidence>
<evidence type="ECO:0000256" key="7">
    <source>
        <dbReference type="ARBA" id="ARBA00023136"/>
    </source>
</evidence>
<sequence>MNISLHNIVKAYEDYQVLEIGKWSIRKGSLWGIIGSNGAGKSTLAKIIGKLEDPTAGEILYDGKPFTTQMQKEMTVVFQKPYLLRSSVWENIAYPLKIRDYSSNEIERSVKDILLQMGIEKIQHQKSWTLSGGEAQKVALARALVFKPKLLILDEPTANIDPSAVAVMEKMIRNTNEENQTTVLMVTHSLQQAKRLCKEIVFMHRGKIVETGPTEQILYQPGSMLTRRFIQGELLID</sequence>
<evidence type="ECO:0000259" key="8">
    <source>
        <dbReference type="PROSITE" id="PS50893"/>
    </source>
</evidence>